<proteinExistence type="predicted"/>
<feature type="chain" id="PRO_5017017770" evidence="1">
    <location>
        <begin position="21"/>
        <end position="97"/>
    </location>
</feature>
<dbReference type="AlphaFoldDB" id="A0A367JFZ7"/>
<name>A0A367JFZ7_RHIAZ</name>
<evidence type="ECO:0000313" key="3">
    <source>
        <dbReference type="Proteomes" id="UP000252139"/>
    </source>
</evidence>
<evidence type="ECO:0000256" key="1">
    <source>
        <dbReference type="SAM" id="SignalP"/>
    </source>
</evidence>
<gene>
    <name evidence="2" type="ORF">CU097_007602</name>
</gene>
<comment type="caution">
    <text evidence="2">The sequence shown here is derived from an EMBL/GenBank/DDBJ whole genome shotgun (WGS) entry which is preliminary data.</text>
</comment>
<evidence type="ECO:0000313" key="2">
    <source>
        <dbReference type="EMBL" id="RCH88878.1"/>
    </source>
</evidence>
<dbReference type="Proteomes" id="UP000252139">
    <property type="component" value="Unassembled WGS sequence"/>
</dbReference>
<protein>
    <submittedName>
        <fullName evidence="2">Uncharacterized protein</fullName>
    </submittedName>
</protein>
<accession>A0A367JFZ7</accession>
<keyword evidence="3" id="KW-1185">Reference proteome</keyword>
<sequence>MYRSVVFIAILAIYLQQVLAQFCINSEPSQKLKFKTYINNEKGTQEIVKRLFDNSSKCDKSNTIGAKNQNPVSLPPAELPSSFQWKRTIAFVNGSFC</sequence>
<keyword evidence="1" id="KW-0732">Signal</keyword>
<reference evidence="2 3" key="1">
    <citation type="journal article" date="2018" name="G3 (Bethesda)">
        <title>Phylogenetic and Phylogenomic Definition of Rhizopus Species.</title>
        <authorList>
            <person name="Gryganskyi A.P."/>
            <person name="Golan J."/>
            <person name="Dolatabadi S."/>
            <person name="Mondo S."/>
            <person name="Robb S."/>
            <person name="Idnurm A."/>
            <person name="Muszewska A."/>
            <person name="Steczkiewicz K."/>
            <person name="Masonjones S."/>
            <person name="Liao H.L."/>
            <person name="Gajdeczka M.T."/>
            <person name="Anike F."/>
            <person name="Vuek A."/>
            <person name="Anishchenko I.M."/>
            <person name="Voigt K."/>
            <person name="de Hoog G.S."/>
            <person name="Smith M.E."/>
            <person name="Heitman J."/>
            <person name="Vilgalys R."/>
            <person name="Stajich J.E."/>
        </authorList>
    </citation>
    <scope>NUCLEOTIDE SEQUENCE [LARGE SCALE GENOMIC DNA]</scope>
    <source>
        <strain evidence="2 3">CBS 357.93</strain>
    </source>
</reference>
<dbReference type="OrthoDB" id="2205523at2759"/>
<organism evidence="2 3">
    <name type="scientific">Rhizopus azygosporus</name>
    <name type="common">Rhizopus microsporus var. azygosporus</name>
    <dbReference type="NCBI Taxonomy" id="86630"/>
    <lineage>
        <taxon>Eukaryota</taxon>
        <taxon>Fungi</taxon>
        <taxon>Fungi incertae sedis</taxon>
        <taxon>Mucoromycota</taxon>
        <taxon>Mucoromycotina</taxon>
        <taxon>Mucoromycetes</taxon>
        <taxon>Mucorales</taxon>
        <taxon>Mucorineae</taxon>
        <taxon>Rhizopodaceae</taxon>
        <taxon>Rhizopus</taxon>
    </lineage>
</organism>
<dbReference type="EMBL" id="PJQL01001389">
    <property type="protein sequence ID" value="RCH88878.1"/>
    <property type="molecule type" value="Genomic_DNA"/>
</dbReference>
<feature type="signal peptide" evidence="1">
    <location>
        <begin position="1"/>
        <end position="20"/>
    </location>
</feature>